<reference evidence="15 16" key="1">
    <citation type="submission" date="2019-11" db="EMBL/GenBank/DDBJ databases">
        <authorList>
            <person name="Zheng R.K."/>
            <person name="Sun C.M."/>
        </authorList>
    </citation>
    <scope>NUCLEOTIDE SEQUENCE [LARGE SCALE GENOMIC DNA]</scope>
    <source>
        <strain evidence="15 16">SRB007</strain>
    </source>
</reference>
<dbReference type="PROSITE" id="PS50109">
    <property type="entry name" value="HIS_KIN"/>
    <property type="match status" value="1"/>
</dbReference>
<feature type="signal peptide" evidence="13">
    <location>
        <begin position="1"/>
        <end position="22"/>
    </location>
</feature>
<evidence type="ECO:0000313" key="15">
    <source>
        <dbReference type="EMBL" id="QGY39497.1"/>
    </source>
</evidence>
<evidence type="ECO:0000256" key="10">
    <source>
        <dbReference type="ARBA" id="ARBA00023012"/>
    </source>
</evidence>
<comment type="catalytic activity">
    <reaction evidence="1">
        <text>ATP + protein L-histidine = ADP + protein N-phospho-L-histidine.</text>
        <dbReference type="EC" id="2.7.13.3"/>
    </reaction>
</comment>
<comment type="subcellular location">
    <subcellularLocation>
        <location evidence="2">Cell membrane</location>
    </subcellularLocation>
</comment>
<evidence type="ECO:0000256" key="2">
    <source>
        <dbReference type="ARBA" id="ARBA00004236"/>
    </source>
</evidence>
<dbReference type="KEGG" id="psel:GM415_04975"/>
<dbReference type="AlphaFoldDB" id="A0A6I6JHE0"/>
<gene>
    <name evidence="15" type="ORF">GM415_04975</name>
</gene>
<dbReference type="Pfam" id="PF00512">
    <property type="entry name" value="HisKA"/>
    <property type="match status" value="1"/>
</dbReference>
<dbReference type="SUPFAM" id="SSF47384">
    <property type="entry name" value="Homodimeric domain of signal transducing histidine kinase"/>
    <property type="match status" value="1"/>
</dbReference>
<dbReference type="InterPro" id="IPR005467">
    <property type="entry name" value="His_kinase_dom"/>
</dbReference>
<evidence type="ECO:0000256" key="13">
    <source>
        <dbReference type="SAM" id="SignalP"/>
    </source>
</evidence>
<evidence type="ECO:0000256" key="7">
    <source>
        <dbReference type="ARBA" id="ARBA00022741"/>
    </source>
</evidence>
<dbReference type="Gene3D" id="3.40.50.2300">
    <property type="match status" value="2"/>
</dbReference>
<keyword evidence="11 12" id="KW-0472">Membrane</keyword>
<evidence type="ECO:0000256" key="8">
    <source>
        <dbReference type="ARBA" id="ARBA00022777"/>
    </source>
</evidence>
<dbReference type="Pfam" id="PF02518">
    <property type="entry name" value="HATPase_c"/>
    <property type="match status" value="1"/>
</dbReference>
<dbReference type="CDD" id="cd16922">
    <property type="entry name" value="HATPase_EvgS-ArcB-TorS-like"/>
    <property type="match status" value="1"/>
</dbReference>
<keyword evidence="4" id="KW-1003">Cell membrane</keyword>
<dbReference type="InterPro" id="IPR003661">
    <property type="entry name" value="HisK_dim/P_dom"/>
</dbReference>
<keyword evidence="12" id="KW-0812">Transmembrane</keyword>
<dbReference type="GO" id="GO:0000155">
    <property type="term" value="F:phosphorelay sensor kinase activity"/>
    <property type="evidence" value="ECO:0007669"/>
    <property type="project" value="InterPro"/>
</dbReference>
<feature type="transmembrane region" description="Helical" evidence="12">
    <location>
        <begin position="346"/>
        <end position="365"/>
    </location>
</feature>
<keyword evidence="9" id="KW-0067">ATP-binding</keyword>
<keyword evidence="7" id="KW-0547">Nucleotide-binding</keyword>
<dbReference type="PRINTS" id="PR00344">
    <property type="entry name" value="BCTRLSENSOR"/>
</dbReference>
<sequence length="655" mass="73111">MTNGIRQFFLVVSLLLSLCAVAGTAHCQPEKRVLLLNSYNQDLAWTASITRGAMEALAEREGEVKVFVEYMDTKNHYSPQYLALLEEQYRFKYRNVRFDAIIASDDNAANFVLRHHHDLFLDAPMVFCGVNDFDLPKRPDFTNATGVLEFTDIASTIRAALSLQPGLKRLYVVCDDTTSGKIGRGHVERTLPDFRDRLDVTWLDDKSLAELRGDLAKLPPDSAVLLVMYNRDRLGNWFTYAEVARVLSQASTAPIYGMWDFFLDKGILGGMITSGAKQGELAARKALRILDGTRAADIPVVLEKANGYVFDYAVLQRFGLDPDRVPEGGIMINVPESLITKYTFEFWTAILFITLLSMAVVILLLNNRARRVAEQELEELSHYQEALIEDRTNELVQRSRELEVANYELRKLDDLKTSVLNTVSHDLRTPLTSVLGFCKIIGRDFKKYFVPACRKNETLKARGRRIISNLAIVENEGERLTRMINDFLDLSKIESGRMVWNDGTLDPASFIDQARPVLEGYFSDTDVTLNIDVEGTLPAINADPDRLHQVLNNLISNAAKFTEKGSVTLTAKAGEEGVDFIVSDTGVGIPQDKLESIFDKFYQVARSKSDTRAARGSGMGLAISKRIAEHYGGSITASSVLGSGSTFTFTIPVTH</sequence>
<evidence type="ECO:0000256" key="11">
    <source>
        <dbReference type="ARBA" id="ARBA00023136"/>
    </source>
</evidence>
<keyword evidence="10" id="KW-0902">Two-component regulatory system</keyword>
<evidence type="ECO:0000256" key="1">
    <source>
        <dbReference type="ARBA" id="ARBA00000085"/>
    </source>
</evidence>
<dbReference type="Gene3D" id="1.10.287.130">
    <property type="match status" value="1"/>
</dbReference>
<dbReference type="GO" id="GO:0005524">
    <property type="term" value="F:ATP binding"/>
    <property type="evidence" value="ECO:0007669"/>
    <property type="project" value="UniProtKB-KW"/>
</dbReference>
<dbReference type="FunFam" id="3.30.565.10:FF:000023">
    <property type="entry name" value="PAS domain-containing sensor histidine kinase"/>
    <property type="match status" value="1"/>
</dbReference>
<keyword evidence="5" id="KW-0597">Phosphoprotein</keyword>
<dbReference type="SMART" id="SM00387">
    <property type="entry name" value="HATPase_c"/>
    <property type="match status" value="1"/>
</dbReference>
<organism evidence="15 16">
    <name type="scientific">Pseudodesulfovibrio cashew</name>
    <dbReference type="NCBI Taxonomy" id="2678688"/>
    <lineage>
        <taxon>Bacteria</taxon>
        <taxon>Pseudomonadati</taxon>
        <taxon>Thermodesulfobacteriota</taxon>
        <taxon>Desulfovibrionia</taxon>
        <taxon>Desulfovibrionales</taxon>
        <taxon>Desulfovibrionaceae</taxon>
    </lineage>
</organism>
<dbReference type="CDD" id="cd00082">
    <property type="entry name" value="HisKA"/>
    <property type="match status" value="1"/>
</dbReference>
<evidence type="ECO:0000313" key="16">
    <source>
        <dbReference type="Proteomes" id="UP000428328"/>
    </source>
</evidence>
<evidence type="ECO:0000256" key="6">
    <source>
        <dbReference type="ARBA" id="ARBA00022679"/>
    </source>
</evidence>
<dbReference type="EMBL" id="CP046400">
    <property type="protein sequence ID" value="QGY39497.1"/>
    <property type="molecule type" value="Genomic_DNA"/>
</dbReference>
<keyword evidence="8" id="KW-0418">Kinase</keyword>
<dbReference type="PANTHER" id="PTHR43711:SF30">
    <property type="entry name" value="HISTIDINE KINASE"/>
    <property type="match status" value="1"/>
</dbReference>
<evidence type="ECO:0000259" key="14">
    <source>
        <dbReference type="PROSITE" id="PS50109"/>
    </source>
</evidence>
<evidence type="ECO:0000256" key="5">
    <source>
        <dbReference type="ARBA" id="ARBA00022553"/>
    </source>
</evidence>
<feature type="domain" description="Histidine kinase" evidence="14">
    <location>
        <begin position="422"/>
        <end position="655"/>
    </location>
</feature>
<accession>A0A6I6JHE0</accession>
<dbReference type="InterPro" id="IPR036097">
    <property type="entry name" value="HisK_dim/P_sf"/>
</dbReference>
<keyword evidence="16" id="KW-1185">Reference proteome</keyword>
<feature type="chain" id="PRO_5026228570" description="histidine kinase" evidence="13">
    <location>
        <begin position="23"/>
        <end position="655"/>
    </location>
</feature>
<name>A0A6I6JHE0_9BACT</name>
<evidence type="ECO:0000256" key="9">
    <source>
        <dbReference type="ARBA" id="ARBA00022840"/>
    </source>
</evidence>
<dbReference type="GO" id="GO:0005886">
    <property type="term" value="C:plasma membrane"/>
    <property type="evidence" value="ECO:0007669"/>
    <property type="project" value="UniProtKB-SubCell"/>
</dbReference>
<evidence type="ECO:0000256" key="3">
    <source>
        <dbReference type="ARBA" id="ARBA00012438"/>
    </source>
</evidence>
<dbReference type="EC" id="2.7.13.3" evidence="3"/>
<evidence type="ECO:0000256" key="12">
    <source>
        <dbReference type="SAM" id="Phobius"/>
    </source>
</evidence>
<dbReference type="InterPro" id="IPR004358">
    <property type="entry name" value="Sig_transdc_His_kin-like_C"/>
</dbReference>
<dbReference type="Gene3D" id="3.30.565.10">
    <property type="entry name" value="Histidine kinase-like ATPase, C-terminal domain"/>
    <property type="match status" value="1"/>
</dbReference>
<dbReference type="InterPro" id="IPR036890">
    <property type="entry name" value="HATPase_C_sf"/>
</dbReference>
<dbReference type="Proteomes" id="UP000428328">
    <property type="component" value="Chromosome"/>
</dbReference>
<dbReference type="SUPFAM" id="SSF55874">
    <property type="entry name" value="ATPase domain of HSP90 chaperone/DNA topoisomerase II/histidine kinase"/>
    <property type="match status" value="1"/>
</dbReference>
<proteinExistence type="predicted"/>
<keyword evidence="13" id="KW-0732">Signal</keyword>
<protein>
    <recommendedName>
        <fullName evidence="3">histidine kinase</fullName>
        <ecNumber evidence="3">2.7.13.3</ecNumber>
    </recommendedName>
</protein>
<dbReference type="RefSeq" id="WP_158946723.1">
    <property type="nucleotide sequence ID" value="NZ_CP046400.1"/>
</dbReference>
<keyword evidence="6" id="KW-0808">Transferase</keyword>
<evidence type="ECO:0000256" key="4">
    <source>
        <dbReference type="ARBA" id="ARBA00022475"/>
    </source>
</evidence>
<dbReference type="PANTHER" id="PTHR43711">
    <property type="entry name" value="TWO-COMPONENT HISTIDINE KINASE"/>
    <property type="match status" value="1"/>
</dbReference>
<dbReference type="InterPro" id="IPR050736">
    <property type="entry name" value="Sensor_HK_Regulatory"/>
</dbReference>
<dbReference type="InterPro" id="IPR003594">
    <property type="entry name" value="HATPase_dom"/>
</dbReference>
<dbReference type="SMART" id="SM00388">
    <property type="entry name" value="HisKA"/>
    <property type="match status" value="1"/>
</dbReference>
<keyword evidence="12" id="KW-1133">Transmembrane helix</keyword>